<keyword evidence="9" id="KW-1185">Reference proteome</keyword>
<name>S5XUC6_PARAH</name>
<evidence type="ECO:0000256" key="2">
    <source>
        <dbReference type="ARBA" id="ARBA00008814"/>
    </source>
</evidence>
<keyword evidence="5 6" id="KW-0732">Signal</keyword>
<evidence type="ECO:0000256" key="6">
    <source>
        <dbReference type="SAM" id="SignalP"/>
    </source>
</evidence>
<dbReference type="PROSITE" id="PS50983">
    <property type="entry name" value="FE_B12_PBP"/>
    <property type="match status" value="1"/>
</dbReference>
<reference evidence="8 9" key="1">
    <citation type="journal article" date="2014" name="BMC Genomics">
        <title>Architecture and functions of a multipartite genome of the methylotrophic bacterium Paracoccus aminophilus JCM 7686, containing primary and secondary chromids.</title>
        <authorList>
            <person name="Dziewit L."/>
            <person name="Czarnecki J."/>
            <person name="Wibberg D."/>
            <person name="Radlinska M."/>
            <person name="Mrozek P."/>
            <person name="Szymczak M."/>
            <person name="Schluter A."/>
            <person name="Puhler A."/>
            <person name="Bartosik D."/>
        </authorList>
    </citation>
    <scope>NUCLEOTIDE SEQUENCE [LARGE SCALE GENOMIC DNA]</scope>
    <source>
        <strain evidence="8">JCM 7686</strain>
        <plasmid evidence="9">Plasmid pAMI5</plasmid>
    </source>
</reference>
<feature type="signal peptide" evidence="6">
    <location>
        <begin position="1"/>
        <end position="29"/>
    </location>
</feature>
<evidence type="ECO:0000256" key="1">
    <source>
        <dbReference type="ARBA" id="ARBA00004196"/>
    </source>
</evidence>
<dbReference type="PANTHER" id="PTHR30532">
    <property type="entry name" value="IRON III DICITRATE-BINDING PERIPLASMIC PROTEIN"/>
    <property type="match status" value="1"/>
</dbReference>
<comment type="subcellular location">
    <subcellularLocation>
        <location evidence="1">Cell envelope</location>
    </subcellularLocation>
</comment>
<evidence type="ECO:0000256" key="5">
    <source>
        <dbReference type="ARBA" id="ARBA00022729"/>
    </source>
</evidence>
<organism evidence="8 9">
    <name type="scientific">Paracoccus aminophilus JCM 7686</name>
    <dbReference type="NCBI Taxonomy" id="1367847"/>
    <lineage>
        <taxon>Bacteria</taxon>
        <taxon>Pseudomonadati</taxon>
        <taxon>Pseudomonadota</taxon>
        <taxon>Alphaproteobacteria</taxon>
        <taxon>Rhodobacterales</taxon>
        <taxon>Paracoccaceae</taxon>
        <taxon>Paracoccus</taxon>
    </lineage>
</organism>
<dbReference type="SUPFAM" id="SSF53807">
    <property type="entry name" value="Helical backbone' metal receptor"/>
    <property type="match status" value="1"/>
</dbReference>
<dbReference type="Pfam" id="PF01497">
    <property type="entry name" value="Peripla_BP_2"/>
    <property type="match status" value="1"/>
</dbReference>
<dbReference type="RefSeq" id="WP_020952851.1">
    <property type="nucleotide sequence ID" value="NC_022043.1"/>
</dbReference>
<dbReference type="HOGENOM" id="CLU_038034_10_0_5"/>
<dbReference type="EMBL" id="CP006653">
    <property type="protein sequence ID" value="AGT11079.1"/>
    <property type="molecule type" value="Genomic_DNA"/>
</dbReference>
<feature type="chain" id="PRO_5004534563" evidence="6">
    <location>
        <begin position="30"/>
        <end position="294"/>
    </location>
</feature>
<accession>S5XUC6</accession>
<protein>
    <submittedName>
        <fullName evidence="8">ABC cobalamin/Fe3+-siderophore transporter, periplasmic substrate-binding subunit</fullName>
    </submittedName>
</protein>
<evidence type="ECO:0000313" key="8">
    <source>
        <dbReference type="EMBL" id="AGT11079.1"/>
    </source>
</evidence>
<dbReference type="PATRIC" id="fig|1367847.3.peg.4037"/>
<geneLocation type="plasmid" evidence="8 9">
    <name>pAMI5</name>
</geneLocation>
<dbReference type="PROSITE" id="PS51318">
    <property type="entry name" value="TAT"/>
    <property type="match status" value="1"/>
</dbReference>
<dbReference type="KEGG" id="pami:JCM7686_pAMI5p013"/>
<sequence>MPRLGRRLFLQAAAVSVLAPSLIAPKAFAAPAPPPKGGIIALDWALAANALALGADVTGVPSTAYYNRATVEPALRPDTVDVGLLFTPNFEFIDELSPRLILIPPRLGQMLPFLRRIAPVEVVDLASNGTATLDAATAALIQIGTLTGRDPQPVIAEAETTLTEAAAALARHRGKPFLLLTLADDRHLSVFTAESFEGQVMARLGLVNDWTRGAFFGSRATVALDELAQHPEASLLVLDAAALNGLSGSSPGGLFWEALPAVREHRTRLLPALLEDGGLPSAIRLARLLAETLA</sequence>
<dbReference type="InterPro" id="IPR002491">
    <property type="entry name" value="ABC_transptr_periplasmic_BD"/>
</dbReference>
<dbReference type="GO" id="GO:1901678">
    <property type="term" value="P:iron coordination entity transport"/>
    <property type="evidence" value="ECO:0007669"/>
    <property type="project" value="UniProtKB-ARBA"/>
</dbReference>
<keyword evidence="8" id="KW-0614">Plasmid</keyword>
<keyword evidence="4" id="KW-0408">Iron</keyword>
<comment type="similarity">
    <text evidence="2">Belongs to the bacterial solute-binding protein 8 family.</text>
</comment>
<keyword evidence="4" id="KW-0410">Iron transport</keyword>
<dbReference type="Proteomes" id="UP000015480">
    <property type="component" value="Plasmid pAMI5"/>
</dbReference>
<evidence type="ECO:0000313" key="9">
    <source>
        <dbReference type="Proteomes" id="UP000015480"/>
    </source>
</evidence>
<feature type="domain" description="Fe/B12 periplasmic-binding" evidence="7">
    <location>
        <begin position="38"/>
        <end position="294"/>
    </location>
</feature>
<keyword evidence="3" id="KW-0813">Transport</keyword>
<dbReference type="PANTHER" id="PTHR30532:SF1">
    <property type="entry name" value="IRON(3+)-HYDROXAMATE-BINDING PROTEIN FHUD"/>
    <property type="match status" value="1"/>
</dbReference>
<proteinExistence type="inferred from homology"/>
<evidence type="ECO:0000256" key="4">
    <source>
        <dbReference type="ARBA" id="ARBA00022496"/>
    </source>
</evidence>
<dbReference type="InterPro" id="IPR006311">
    <property type="entry name" value="TAT_signal"/>
</dbReference>
<dbReference type="Gene3D" id="3.40.50.1980">
    <property type="entry name" value="Nitrogenase molybdenum iron protein domain"/>
    <property type="match status" value="2"/>
</dbReference>
<dbReference type="AlphaFoldDB" id="S5XUC6"/>
<evidence type="ECO:0000256" key="3">
    <source>
        <dbReference type="ARBA" id="ARBA00022448"/>
    </source>
</evidence>
<gene>
    <name evidence="8" type="ORF">JCM7686_pAMI5p013</name>
</gene>
<keyword evidence="4" id="KW-0406">Ion transport</keyword>
<evidence type="ECO:0000259" key="7">
    <source>
        <dbReference type="PROSITE" id="PS50983"/>
    </source>
</evidence>
<dbReference type="OrthoDB" id="8370650at2"/>
<dbReference type="GO" id="GO:0030288">
    <property type="term" value="C:outer membrane-bounded periplasmic space"/>
    <property type="evidence" value="ECO:0007669"/>
    <property type="project" value="TreeGrafter"/>
</dbReference>
<dbReference type="InterPro" id="IPR051313">
    <property type="entry name" value="Bact_iron-sidero_bind"/>
</dbReference>